<feature type="region of interest" description="G1" evidence="5">
    <location>
        <begin position="29"/>
        <end position="36"/>
    </location>
</feature>
<dbReference type="InterPro" id="IPR009019">
    <property type="entry name" value="KH_sf_prok-type"/>
</dbReference>
<dbReference type="GO" id="GO:0043024">
    <property type="term" value="F:ribosomal small subunit binding"/>
    <property type="evidence" value="ECO:0007669"/>
    <property type="project" value="TreeGrafter"/>
</dbReference>
<comment type="similarity">
    <text evidence="1 5">Belongs to the TRAFAC class TrmE-Era-EngA-EngB-Septin-like GTPase superfamily. Era GTPase family.</text>
</comment>
<comment type="caution">
    <text evidence="7">The sequence shown here is derived from an EMBL/GenBank/DDBJ whole genome shotgun (WGS) entry which is preliminary data.</text>
</comment>
<keyword evidence="3" id="KW-0694">RNA-binding</keyword>
<evidence type="ECO:0000256" key="5">
    <source>
        <dbReference type="PROSITE-ProRule" id="PRU01050"/>
    </source>
</evidence>
<dbReference type="SUPFAM" id="SSF52540">
    <property type="entry name" value="P-loop containing nucleoside triphosphate hydrolases"/>
    <property type="match status" value="1"/>
</dbReference>
<dbReference type="PROSITE" id="PS51713">
    <property type="entry name" value="G_ERA"/>
    <property type="match status" value="1"/>
</dbReference>
<evidence type="ECO:0000256" key="1">
    <source>
        <dbReference type="ARBA" id="ARBA00007921"/>
    </source>
</evidence>
<gene>
    <name evidence="7" type="ORF">GH714_015339</name>
</gene>
<evidence type="ECO:0000256" key="2">
    <source>
        <dbReference type="ARBA" id="ARBA00022741"/>
    </source>
</evidence>
<dbReference type="CDD" id="cd22534">
    <property type="entry name" value="KH-II_Era"/>
    <property type="match status" value="1"/>
</dbReference>
<dbReference type="Gene3D" id="3.40.50.300">
    <property type="entry name" value="P-loop containing nucleotide triphosphate hydrolases"/>
    <property type="match status" value="1"/>
</dbReference>
<feature type="region of interest" description="G5" evidence="5">
    <location>
        <begin position="170"/>
        <end position="172"/>
    </location>
</feature>
<keyword evidence="2 5" id="KW-0547">Nucleotide-binding</keyword>
<dbReference type="PANTHER" id="PTHR42698">
    <property type="entry name" value="GTPASE ERA"/>
    <property type="match status" value="1"/>
</dbReference>
<feature type="region of interest" description="G4" evidence="5">
    <location>
        <begin position="141"/>
        <end position="144"/>
    </location>
</feature>
<dbReference type="AlphaFoldDB" id="A0A6A6KTJ5"/>
<organism evidence="7 8">
    <name type="scientific">Hevea brasiliensis</name>
    <name type="common">Para rubber tree</name>
    <name type="synonym">Siphonia brasiliensis</name>
    <dbReference type="NCBI Taxonomy" id="3981"/>
    <lineage>
        <taxon>Eukaryota</taxon>
        <taxon>Viridiplantae</taxon>
        <taxon>Streptophyta</taxon>
        <taxon>Embryophyta</taxon>
        <taxon>Tracheophyta</taxon>
        <taxon>Spermatophyta</taxon>
        <taxon>Magnoliopsida</taxon>
        <taxon>eudicotyledons</taxon>
        <taxon>Gunneridae</taxon>
        <taxon>Pentapetalae</taxon>
        <taxon>rosids</taxon>
        <taxon>fabids</taxon>
        <taxon>Malpighiales</taxon>
        <taxon>Euphorbiaceae</taxon>
        <taxon>Crotonoideae</taxon>
        <taxon>Micrandreae</taxon>
        <taxon>Hevea</taxon>
    </lineage>
</organism>
<dbReference type="GO" id="GO:0019843">
    <property type="term" value="F:rRNA binding"/>
    <property type="evidence" value="ECO:0007669"/>
    <property type="project" value="TreeGrafter"/>
</dbReference>
<name>A0A6A6KTJ5_HEVBR</name>
<evidence type="ECO:0000256" key="4">
    <source>
        <dbReference type="ARBA" id="ARBA00023134"/>
    </source>
</evidence>
<dbReference type="GO" id="GO:0005525">
    <property type="term" value="F:GTP binding"/>
    <property type="evidence" value="ECO:0007669"/>
    <property type="project" value="UniProtKB-UniRule"/>
</dbReference>
<dbReference type="InterPro" id="IPR005662">
    <property type="entry name" value="GTPase_Era-like"/>
</dbReference>
<proteinExistence type="inferred from homology"/>
<keyword evidence="8" id="KW-1185">Reference proteome</keyword>
<sequence>MVLLDDYEMEELDYASDPNHRSGYVAVLGKPNVGKSTLSNQMIGQKLSIVTDKPQTTRHRILGICSGPQYQMILYDTPGVIQKQMHKLDSMMMKNVRSAAINADCVLVIVDACKAPERIDGVWEEGVGSLKDKPPTLLVLNKKDLIKPGEIAKKLEWYEKCTDVDEVIPVSAKYGHGMEDVKDWILSKLPTGPAYYPKDIVSEHPERFFVAEIVREKIFMQFRNEVPYACQVNVVNYKSRSTAKDFIQVEIVVEKNSQKIIIIGKEGRALKLLATAARLDIEDFLQKKVYLEHDSLYFVNEKDYSPYCNSLSQQIEVKVKENWRQDERLLNYYGYGGKIRAL</sequence>
<dbReference type="InterPro" id="IPR004044">
    <property type="entry name" value="KH_dom_type_2"/>
</dbReference>
<evidence type="ECO:0000313" key="8">
    <source>
        <dbReference type="Proteomes" id="UP000467840"/>
    </source>
</evidence>
<dbReference type="Pfam" id="PF07650">
    <property type="entry name" value="KH_2"/>
    <property type="match status" value="1"/>
</dbReference>
<dbReference type="InterPro" id="IPR015946">
    <property type="entry name" value="KH_dom-like_a/b"/>
</dbReference>
<feature type="region of interest" description="G3" evidence="5">
    <location>
        <begin position="76"/>
        <end position="79"/>
    </location>
</feature>
<dbReference type="FunFam" id="3.40.50.300:FF:000094">
    <property type="entry name" value="GTPase Era"/>
    <property type="match status" value="1"/>
</dbReference>
<feature type="domain" description="Era-type G" evidence="6">
    <location>
        <begin position="21"/>
        <end position="191"/>
    </location>
</feature>
<evidence type="ECO:0000313" key="7">
    <source>
        <dbReference type="EMBL" id="KAF2290759.1"/>
    </source>
</evidence>
<dbReference type="NCBIfam" id="NF000908">
    <property type="entry name" value="PRK00089.1"/>
    <property type="match status" value="1"/>
</dbReference>
<evidence type="ECO:0000256" key="3">
    <source>
        <dbReference type="ARBA" id="ARBA00022884"/>
    </source>
</evidence>
<keyword evidence="4 5" id="KW-0342">GTP-binding</keyword>
<dbReference type="NCBIfam" id="TIGR00436">
    <property type="entry name" value="era"/>
    <property type="match status" value="1"/>
</dbReference>
<dbReference type="SUPFAM" id="SSF54814">
    <property type="entry name" value="Prokaryotic type KH domain (KH-domain type II)"/>
    <property type="match status" value="1"/>
</dbReference>
<dbReference type="HAMAP" id="MF_00367">
    <property type="entry name" value="GTPase_Era"/>
    <property type="match status" value="1"/>
</dbReference>
<dbReference type="InterPro" id="IPR005225">
    <property type="entry name" value="Small_GTP-bd"/>
</dbReference>
<dbReference type="NCBIfam" id="TIGR00231">
    <property type="entry name" value="small_GTP"/>
    <property type="match status" value="1"/>
</dbReference>
<protein>
    <recommendedName>
        <fullName evidence="6">Era-type G domain-containing protein</fullName>
    </recommendedName>
</protein>
<dbReference type="InterPro" id="IPR006073">
    <property type="entry name" value="GTP-bd"/>
</dbReference>
<evidence type="ECO:0000259" key="6">
    <source>
        <dbReference type="PROSITE" id="PS51713"/>
    </source>
</evidence>
<dbReference type="InterPro" id="IPR030388">
    <property type="entry name" value="G_ERA_dom"/>
</dbReference>
<dbReference type="PANTHER" id="PTHR42698:SF2">
    <property type="entry name" value="GTPASE ERA-LIKE, CHLOROPLASTIC"/>
    <property type="match status" value="1"/>
</dbReference>
<accession>A0A6A6KTJ5</accession>
<dbReference type="InterPro" id="IPR027417">
    <property type="entry name" value="P-loop_NTPase"/>
</dbReference>
<dbReference type="Proteomes" id="UP000467840">
    <property type="component" value="Chromosome 2"/>
</dbReference>
<dbReference type="CDD" id="cd04163">
    <property type="entry name" value="Era"/>
    <property type="match status" value="1"/>
</dbReference>
<dbReference type="GO" id="GO:0000028">
    <property type="term" value="P:ribosomal small subunit assembly"/>
    <property type="evidence" value="ECO:0007669"/>
    <property type="project" value="TreeGrafter"/>
</dbReference>
<reference evidence="7 8" key="1">
    <citation type="journal article" date="2020" name="Mol. Plant">
        <title>The Chromosome-Based Rubber Tree Genome Provides New Insights into Spurge Genome Evolution and Rubber Biosynthesis.</title>
        <authorList>
            <person name="Liu J."/>
            <person name="Shi C."/>
            <person name="Shi C.C."/>
            <person name="Li W."/>
            <person name="Zhang Q.J."/>
            <person name="Zhang Y."/>
            <person name="Li K."/>
            <person name="Lu H.F."/>
            <person name="Shi C."/>
            <person name="Zhu S.T."/>
            <person name="Xiao Z.Y."/>
            <person name="Nan H."/>
            <person name="Yue Y."/>
            <person name="Zhu X.G."/>
            <person name="Wu Y."/>
            <person name="Hong X.N."/>
            <person name="Fan G.Y."/>
            <person name="Tong Y."/>
            <person name="Zhang D."/>
            <person name="Mao C.L."/>
            <person name="Liu Y.L."/>
            <person name="Hao S.J."/>
            <person name="Liu W.Q."/>
            <person name="Lv M.Q."/>
            <person name="Zhang H.B."/>
            <person name="Liu Y."/>
            <person name="Hu-Tang G.R."/>
            <person name="Wang J.P."/>
            <person name="Wang J.H."/>
            <person name="Sun Y.H."/>
            <person name="Ni S.B."/>
            <person name="Chen W.B."/>
            <person name="Zhang X.C."/>
            <person name="Jiao Y.N."/>
            <person name="Eichler E.E."/>
            <person name="Li G.H."/>
            <person name="Liu X."/>
            <person name="Gao L.Z."/>
        </authorList>
    </citation>
    <scope>NUCLEOTIDE SEQUENCE [LARGE SCALE GENOMIC DNA]</scope>
    <source>
        <strain evidence="8">cv. GT1</strain>
        <tissue evidence="7">Leaf</tissue>
    </source>
</reference>
<dbReference type="Gene3D" id="3.30.300.20">
    <property type="match status" value="1"/>
</dbReference>
<dbReference type="EMBL" id="JAAGAX010000015">
    <property type="protein sequence ID" value="KAF2290759.1"/>
    <property type="molecule type" value="Genomic_DNA"/>
</dbReference>
<dbReference type="Pfam" id="PF01926">
    <property type="entry name" value="MMR_HSR1"/>
    <property type="match status" value="1"/>
</dbReference>
<feature type="region of interest" description="G2" evidence="5">
    <location>
        <begin position="55"/>
        <end position="59"/>
    </location>
</feature>